<dbReference type="STRING" id="303698.A0A1V6T4P8"/>
<dbReference type="SUPFAM" id="SSF48557">
    <property type="entry name" value="L-aspartase-like"/>
    <property type="match status" value="1"/>
</dbReference>
<sequence>MGEDYPRTSCDPNEKPRLDLIDNTPMLSMFLRLGDTVTKRETVILDGESLDINSVVAASRYKAPTIATKNENVRNRVQASVDTLSQKLDQGEVIYGVNTGFGGSADTHTNNHISLQKALLQTLNSAILLPQDRGIVKSDPGKRADFSEIRSHSVPTSWLLKNDMIPVIPLRGSISASGDLTPLSYIAGVLEGNPDISVLNEKTDEVIAADEALEKIGLSPIELGPKEGLGLLNGTAFSAGTSALVLHDVSQLLLLSHVLTAMGTEALGAGRENYHPFISMVRPHDGQRETASTLFKFLRNSNLAMSRLSEQDDQIQDGHTHKLAQTRYALRTSPQWIGPQIENLSLALQQIQRELNSTTDNPLIDSNNNEIHHGGNFQAVSITTAMEKAQNSMQMLGKMIFAQCSEIINPDTNNGLPPNLSIDDPSLSFTCKGLDINMASYMSELAYLNHPVSNHVQSAEMHNQSLNSLAFISCRYANDAVEILFMMTATYLYVLCQALDLRAFHIDFVREARPLIDRITREVVSTTGVPPEYSGQKLFKIQVDIWNELMHHWGSHRTCDLHQRCLLSTKYSVGSLLEHCPLEATVVEEWKKAVSHALEQSYQKTREIFIREPSTKTYLCHASRTFYTYVREHLRVPLNEGIVDHPTYETRQQRQNARSKQIIGSQASKIYEALRHGEFRGCLESCWEKTN</sequence>
<dbReference type="InterPro" id="IPR022313">
    <property type="entry name" value="Phe/His_NH3-lyase_AS"/>
</dbReference>
<keyword evidence="2" id="KW-0456">Lyase</keyword>
<comment type="similarity">
    <text evidence="1 2">Belongs to the PAL/histidase family.</text>
</comment>
<dbReference type="Gene3D" id="1.10.274.20">
    <property type="entry name" value="Phenylalanine ammonia-lyase 1, domain 3"/>
    <property type="match status" value="1"/>
</dbReference>
<dbReference type="AlphaFoldDB" id="A0A1V6T4P8"/>
<dbReference type="Proteomes" id="UP000191285">
    <property type="component" value="Unassembled WGS sequence"/>
</dbReference>
<evidence type="ECO:0000256" key="1">
    <source>
        <dbReference type="ARBA" id="ARBA00007238"/>
    </source>
</evidence>
<evidence type="ECO:0000256" key="2">
    <source>
        <dbReference type="RuleBase" id="RU003954"/>
    </source>
</evidence>
<reference evidence="4" key="1">
    <citation type="journal article" date="2017" name="Nat. Microbiol.">
        <title>Global analysis of biosynthetic gene clusters reveals vast potential of secondary metabolite production in Penicillium species.</title>
        <authorList>
            <person name="Nielsen J.C."/>
            <person name="Grijseels S."/>
            <person name="Prigent S."/>
            <person name="Ji B."/>
            <person name="Dainat J."/>
            <person name="Nielsen K.F."/>
            <person name="Frisvad J.C."/>
            <person name="Workman M."/>
            <person name="Nielsen J."/>
        </authorList>
    </citation>
    <scope>NUCLEOTIDE SEQUENCE [LARGE SCALE GENOMIC DNA]</scope>
    <source>
        <strain evidence="4">IBT 24891</strain>
    </source>
</reference>
<evidence type="ECO:0000313" key="3">
    <source>
        <dbReference type="EMBL" id="OQE21166.1"/>
    </source>
</evidence>
<dbReference type="InterPro" id="IPR005922">
    <property type="entry name" value="Phe_NH3-lyase"/>
</dbReference>
<dbReference type="InterPro" id="IPR023144">
    <property type="entry name" value="Phe_NH3-lyase_shielding_dom_sf"/>
</dbReference>
<dbReference type="NCBIfam" id="TIGR01226">
    <property type="entry name" value="phe_am_lyase"/>
    <property type="match status" value="1"/>
</dbReference>
<dbReference type="OrthoDB" id="10051290at2759"/>
<dbReference type="Pfam" id="PF00221">
    <property type="entry name" value="Lyase_aromatic"/>
    <property type="match status" value="1"/>
</dbReference>
<accession>A0A1V6T4P8</accession>
<dbReference type="InterPro" id="IPR024083">
    <property type="entry name" value="Fumarase/histidase_N"/>
</dbReference>
<dbReference type="Gene3D" id="1.10.275.10">
    <property type="entry name" value="Fumarase/aspartase (N-terminal domain)"/>
    <property type="match status" value="1"/>
</dbReference>
<dbReference type="InterPro" id="IPR008948">
    <property type="entry name" value="L-Aspartase-like"/>
</dbReference>
<dbReference type="PANTHER" id="PTHR10362">
    <property type="entry name" value="HISTIDINE AMMONIA-LYASE"/>
    <property type="match status" value="1"/>
</dbReference>
<dbReference type="InterPro" id="IPR001106">
    <property type="entry name" value="Aromatic_Lyase"/>
</dbReference>
<proteinExistence type="inferred from homology"/>
<gene>
    <name evidence="3" type="ORF">PENSTE_c012G06462</name>
</gene>
<organism evidence="3 4">
    <name type="scientific">Penicillium steckii</name>
    <dbReference type="NCBI Taxonomy" id="303698"/>
    <lineage>
        <taxon>Eukaryota</taxon>
        <taxon>Fungi</taxon>
        <taxon>Dikarya</taxon>
        <taxon>Ascomycota</taxon>
        <taxon>Pezizomycotina</taxon>
        <taxon>Eurotiomycetes</taxon>
        <taxon>Eurotiomycetidae</taxon>
        <taxon>Eurotiales</taxon>
        <taxon>Aspergillaceae</taxon>
        <taxon>Penicillium</taxon>
    </lineage>
</organism>
<evidence type="ECO:0000313" key="4">
    <source>
        <dbReference type="Proteomes" id="UP000191285"/>
    </source>
</evidence>
<dbReference type="PROSITE" id="PS00488">
    <property type="entry name" value="PAL_HISTIDASE"/>
    <property type="match status" value="1"/>
</dbReference>
<evidence type="ECO:0008006" key="5">
    <source>
        <dbReference type="Google" id="ProtNLM"/>
    </source>
</evidence>
<comment type="caution">
    <text evidence="3">The sequence shown here is derived from an EMBL/GenBank/DDBJ whole genome shotgun (WGS) entry which is preliminary data.</text>
</comment>
<dbReference type="Gene3D" id="1.20.200.10">
    <property type="entry name" value="Fumarase/aspartase (Central domain)"/>
    <property type="match status" value="1"/>
</dbReference>
<dbReference type="EMBL" id="MLKD01000012">
    <property type="protein sequence ID" value="OQE21166.1"/>
    <property type="molecule type" value="Genomic_DNA"/>
</dbReference>
<name>A0A1V6T4P8_9EURO</name>
<dbReference type="GO" id="GO:0005737">
    <property type="term" value="C:cytoplasm"/>
    <property type="evidence" value="ECO:0007669"/>
    <property type="project" value="InterPro"/>
</dbReference>
<dbReference type="GO" id="GO:0006559">
    <property type="term" value="P:L-phenylalanine catabolic process"/>
    <property type="evidence" value="ECO:0007669"/>
    <property type="project" value="InterPro"/>
</dbReference>
<protein>
    <recommendedName>
        <fullName evidence="5">Phenylalanine ammonia-lyase</fullName>
    </recommendedName>
</protein>
<keyword evidence="4" id="KW-1185">Reference proteome</keyword>
<dbReference type="GO" id="GO:0016841">
    <property type="term" value="F:ammonia-lyase activity"/>
    <property type="evidence" value="ECO:0007669"/>
    <property type="project" value="InterPro"/>
</dbReference>
<dbReference type="CDD" id="cd00332">
    <property type="entry name" value="PAL-HAL"/>
    <property type="match status" value="1"/>
</dbReference>